<protein>
    <submittedName>
        <fullName evidence="1">Sporadically distributed protein, TIGR04141 family</fullName>
    </submittedName>
</protein>
<sequence length="581" mass="67375">MASELGKISIYLAKEGKTFADVIDEAKLPNESDHFKIRDFEVDGYPVRFFCKHATTVKPENPPWLDFVNSKLNEDGQKIYFDSYSKRPSGLLLINIEARILAASFGIGGGTLLRKFQFLDDFGIKAAMNMCGNKELRQTKSSTHAITTQNIDRQLSKPSDSFSFGLNETEFLQYISAHLPDNSKATLQGKDSLTLKIIGDEKLSWDKLIEYGKIFIEEYGIEKYKELFPNYPNLQNIEKEKSEELDLMLAEKIKAEEYDRIHLSIPEFVADDEFSFSYTNYNKKENKIYSHIDVSQLNTNNVLDFNALTPDDIKKKYIYAYSHEQDQILGYKKWELYRCMVAEIECEGEYFVLSNGVWRKVDDEFYNLITSFIDDVIEEEDISDQFKNISIADRERNQNREEVFNKKYCEMNDNAILFDQAKLRIGQGSKDKEFCDIFEYRENDPAWIIHVKKHGGADAINYLFSQARFYCEFFLGDEVFLKEIRDHISNSGNGNAGAVLQHVKENQPEVIGKDYSVKMWILFDNKKPAPKKADLPLMAKYDLKLTYERLRNVLKYNDIKLSMVPVELINFTISKNKNGDK</sequence>
<organism evidence="1 2">
    <name type="scientific">Marinobacter persicus</name>
    <dbReference type="NCBI Taxonomy" id="930118"/>
    <lineage>
        <taxon>Bacteria</taxon>
        <taxon>Pseudomonadati</taxon>
        <taxon>Pseudomonadota</taxon>
        <taxon>Gammaproteobacteria</taxon>
        <taxon>Pseudomonadales</taxon>
        <taxon>Marinobacteraceae</taxon>
        <taxon>Marinobacter</taxon>
    </lineage>
</organism>
<dbReference type="RefSeq" id="WP_091703774.1">
    <property type="nucleotide sequence ID" value="NZ_BMYN01000004.1"/>
</dbReference>
<dbReference type="NCBIfam" id="TIGR04141">
    <property type="entry name" value="TIGR04141 family sporadically distributed protein"/>
    <property type="match status" value="1"/>
</dbReference>
<reference evidence="1 2" key="1">
    <citation type="submission" date="2016-10" db="EMBL/GenBank/DDBJ databases">
        <authorList>
            <person name="de Groot N.N."/>
        </authorList>
    </citation>
    <scope>NUCLEOTIDE SEQUENCE [LARGE SCALE GENOMIC DNA]</scope>
    <source>
        <strain evidence="1 2">IBRC-M 10445</strain>
    </source>
</reference>
<dbReference type="EMBL" id="FOSC01000005">
    <property type="protein sequence ID" value="SFJ76131.1"/>
    <property type="molecule type" value="Genomic_DNA"/>
</dbReference>
<evidence type="ECO:0000313" key="2">
    <source>
        <dbReference type="Proteomes" id="UP000199445"/>
    </source>
</evidence>
<dbReference type="Pfam" id="PF19614">
    <property type="entry name" value="DUF6119"/>
    <property type="match status" value="1"/>
</dbReference>
<keyword evidence="2" id="KW-1185">Reference proteome</keyword>
<name>A0A1I3U2Z2_9GAMM</name>
<gene>
    <name evidence="1" type="ORF">SAMN05216429_105231</name>
</gene>
<dbReference type="InterPro" id="IPR026487">
    <property type="entry name" value="CHP04141"/>
</dbReference>
<dbReference type="Proteomes" id="UP000199445">
    <property type="component" value="Unassembled WGS sequence"/>
</dbReference>
<dbReference type="OrthoDB" id="6401683at2"/>
<evidence type="ECO:0000313" key="1">
    <source>
        <dbReference type="EMBL" id="SFJ76131.1"/>
    </source>
</evidence>
<accession>A0A1I3U2Z2</accession>
<dbReference type="AlphaFoldDB" id="A0A1I3U2Z2"/>
<proteinExistence type="predicted"/>